<feature type="compositionally biased region" description="Low complexity" evidence="9">
    <location>
        <begin position="2174"/>
        <end position="2191"/>
    </location>
</feature>
<dbReference type="Pfam" id="PF01826">
    <property type="entry name" value="TIL"/>
    <property type="match status" value="3"/>
</dbReference>
<feature type="compositionally biased region" description="Polar residues" evidence="9">
    <location>
        <begin position="1682"/>
        <end position="1714"/>
    </location>
</feature>
<protein>
    <submittedName>
        <fullName evidence="12">Mucin-5AC-like</fullName>
    </submittedName>
</protein>
<dbReference type="SMART" id="SM00215">
    <property type="entry name" value="VWC_out"/>
    <property type="match status" value="2"/>
</dbReference>
<dbReference type="InterPro" id="IPR036084">
    <property type="entry name" value="Ser_inhib-like_sf"/>
</dbReference>
<dbReference type="SMART" id="SM00216">
    <property type="entry name" value="VWD"/>
    <property type="match status" value="3"/>
</dbReference>
<dbReference type="FunFam" id="2.10.25.10:FF:000674">
    <property type="entry name" value="Mucin-2"/>
    <property type="match status" value="1"/>
</dbReference>
<dbReference type="RefSeq" id="XP_030058318.1">
    <property type="nucleotide sequence ID" value="XM_030202458.1"/>
</dbReference>
<dbReference type="Pfam" id="PF08742">
    <property type="entry name" value="C8"/>
    <property type="match status" value="3"/>
</dbReference>
<keyword evidence="4" id="KW-0677">Repeat</keyword>
<dbReference type="OrthoDB" id="160294at2759"/>
<dbReference type="InterPro" id="IPR058753">
    <property type="entry name" value="TIL_OTOGL_Mucin"/>
</dbReference>
<evidence type="ECO:0000256" key="8">
    <source>
        <dbReference type="ARBA" id="ARBA00063950"/>
    </source>
</evidence>
<feature type="compositionally biased region" description="Polar residues" evidence="9">
    <location>
        <begin position="2065"/>
        <end position="2077"/>
    </location>
</feature>
<feature type="region of interest" description="Disordered" evidence="9">
    <location>
        <begin position="1661"/>
        <end position="1753"/>
    </location>
</feature>
<evidence type="ECO:0000256" key="7">
    <source>
        <dbReference type="ARBA" id="ARBA00023180"/>
    </source>
</evidence>
<feature type="compositionally biased region" description="Polar residues" evidence="9">
    <location>
        <begin position="2891"/>
        <end position="2903"/>
    </location>
</feature>
<evidence type="ECO:0000256" key="4">
    <source>
        <dbReference type="ARBA" id="ARBA00022737"/>
    </source>
</evidence>
<evidence type="ECO:0000256" key="2">
    <source>
        <dbReference type="ARBA" id="ARBA00022525"/>
    </source>
</evidence>
<keyword evidence="6" id="KW-1015">Disulfide bond</keyword>
<dbReference type="FunFam" id="2.10.25.10:FF:000414">
    <property type="entry name" value="von Willebrand factor"/>
    <property type="match status" value="1"/>
</dbReference>
<feature type="domain" description="VWFD" evidence="10">
    <location>
        <begin position="29"/>
        <end position="199"/>
    </location>
</feature>
<evidence type="ECO:0000256" key="6">
    <source>
        <dbReference type="ARBA" id="ARBA00023157"/>
    </source>
</evidence>
<keyword evidence="11" id="KW-1185">Reference proteome</keyword>
<feature type="compositionally biased region" description="Low complexity" evidence="9">
    <location>
        <begin position="2126"/>
        <end position="2137"/>
    </location>
</feature>
<dbReference type="PANTHER" id="PTHR11339">
    <property type="entry name" value="EXTRACELLULAR MATRIX GLYCOPROTEIN RELATED"/>
    <property type="match status" value="1"/>
</dbReference>
<gene>
    <name evidence="12" type="primary">LOC115469670</name>
</gene>
<feature type="compositionally biased region" description="Polar residues" evidence="9">
    <location>
        <begin position="2113"/>
        <end position="2125"/>
    </location>
</feature>
<feature type="compositionally biased region" description="Low complexity" evidence="9">
    <location>
        <begin position="2002"/>
        <end position="2014"/>
    </location>
</feature>
<dbReference type="PANTHER" id="PTHR11339:SF408">
    <property type="entry name" value="MUCIN-5B"/>
    <property type="match status" value="1"/>
</dbReference>
<feature type="compositionally biased region" description="Polar residues" evidence="9">
    <location>
        <begin position="2939"/>
        <end position="2951"/>
    </location>
</feature>
<dbReference type="KEGG" id="muo:115469670"/>
<evidence type="ECO:0000256" key="9">
    <source>
        <dbReference type="SAM" id="MobiDB-lite"/>
    </source>
</evidence>
<feature type="compositionally biased region" description="Polar residues" evidence="9">
    <location>
        <begin position="2023"/>
        <end position="2055"/>
    </location>
</feature>
<dbReference type="Pfam" id="PF25962">
    <property type="entry name" value="TIL_OTOGL_Mucin"/>
    <property type="match status" value="1"/>
</dbReference>
<feature type="compositionally biased region" description="Low complexity" evidence="9">
    <location>
        <begin position="2856"/>
        <end position="2890"/>
    </location>
</feature>
<dbReference type="InterPro" id="IPR014853">
    <property type="entry name" value="VWF/SSPO/ZAN-like_Cys-rich_dom"/>
</dbReference>
<reference evidence="12" key="1">
    <citation type="submission" date="2025-08" db="UniProtKB">
        <authorList>
            <consortium name="RefSeq"/>
        </authorList>
    </citation>
    <scope>IDENTIFICATION</scope>
</reference>
<feature type="compositionally biased region" description="Low complexity" evidence="9">
    <location>
        <begin position="1661"/>
        <end position="1673"/>
    </location>
</feature>
<keyword evidence="7" id="KW-0325">Glycoprotein</keyword>
<feature type="compositionally biased region" description="Polar residues" evidence="9">
    <location>
        <begin position="2801"/>
        <end position="2833"/>
    </location>
</feature>
<dbReference type="InterPro" id="IPR001846">
    <property type="entry name" value="VWF_type-D"/>
</dbReference>
<feature type="region of interest" description="Disordered" evidence="9">
    <location>
        <begin position="1481"/>
        <end position="1519"/>
    </location>
</feature>
<feature type="compositionally biased region" description="Low complexity" evidence="9">
    <location>
        <begin position="2505"/>
        <end position="2531"/>
    </location>
</feature>
<evidence type="ECO:0000256" key="5">
    <source>
        <dbReference type="ARBA" id="ARBA00023008"/>
    </source>
</evidence>
<feature type="compositionally biased region" description="Low complexity" evidence="9">
    <location>
        <begin position="2439"/>
        <end position="2451"/>
    </location>
</feature>
<feature type="compositionally biased region" description="Polar residues" evidence="9">
    <location>
        <begin position="2460"/>
        <end position="2492"/>
    </location>
</feature>
<dbReference type="PROSITE" id="PS51233">
    <property type="entry name" value="VWFD"/>
    <property type="match status" value="3"/>
</dbReference>
<sequence>MQSGSKTVTIIPTMTMKDIRPMITAHNNQVCSTWGNYHFKNFDGDVYQLPGTCNYVFASHCKGAYEEFNIQIRRSEVNNVATISHIVMKLDGAVIELKANTATFNGNPVMPPHSYSGVKIEKSAMYIKVSSKSGLVIMWNQEDALLLELDNKFANQTCGLCGDFNGIPTFNEFISNDVKLTPAQFGSFQKMDGPMEQCVDEAPVSTDNCTDVGQKCETTLTSPDFSGCNSLVDPTTYIKACIQDMCLCKDPTSCMCNTMAEYSRQCAHASGSPPNWRTSNFCAKQCPMNMQYQECGSSCADTCLNHERQDVCESHCIDGCFCPQGTVYDDIGDAGCIPLEECFCTYNGESFAPGAGYSTSCRSCVCTGGLWNCQDFPCSATCAIEGGSHITTYDDTHYTIHGQCSYVISKHCHGDTFSVIGELYPCGVTDTETCLKSVALILNKGQTTLLIQSSGSVFMNMVYIQLPISTADFTIFRPSNFFIIVQTNIGLQLQIQLIPIMQVYLNLDSSYREKTCGLCGNFNDIPKDDFTAYNGVIEGTGASFANGWRTQSNCRNIENSFENPCSLSIENEKYAQHWCNLLTSTTGPFADCHGLVNPRSYYDNCLFDTCNCEKSEDCMCAALSSYVHACAAEKVVLSGWRTSVCSKYAMTCSESLTYSYSITSCQRTCRSLSEHDVTCDIKFLPVDGCVCPEGTYMNEDGKCVDAASCPCYHKGTVVSSGETVHENGAMCTCTRGNLQCIGDVAKKPECLAPMFYFDCSNATAGTKGSECQRTCQSFATECYSTQCVSGCVCPEGLVSDSKGGCIPEEQCPCIHNEIKYQPGENIKVNCNTCTCKNRMWQCTNNPCLGTCAVYGDGHYITFDAKRYSFSGDCEYTLVQDHCNNPSEGTFRVITENIPCGTTGTTCSKAIKLFLGTYELILSDENFEVVERGTGVEVPYTVRYMGIYLLIEAKNGLILTWDKKTTVFIKLTANFKGKVCGLCGNYDENGNNDFTTRSQSVVGDVLEFGNSWKFSPTCPDAVEPKDPCSKNPYRKSWAQKQCSIITSQAFATCHTQVDPIKYYDACVTDACACDTGGDCECFCTAVASYAQACSEVGVCVAWRTPTICPLFCDFYNHGGECEWHYKPCGAPCMKTCRNPSGKCLYDVPGLEGCYPSCPADKPYFDEDDMDCVAQCGCYDAEGNHYKPGAKVYSPINCQSCECTMKGIDCKYDNQACHCEYDGKMYNYNDTIYHTTDGIGGCISAVCGANGTIIRSIEMCTTTSPITTTPFTFSTTPATTTVSTTVTTELCVHEVCTWSNWYDTSYPKSEPQGGDFETLENIKDKGHVVCSKPKDIECRAKDYPEYTIEDLGQNVICSKNLGLTCYNSEQFPPKCYNYEIRIECCHYEPCGTTTPLIISTTEPTSAAATTGSTLTLSTVTETTKPHITTSKPEITTGIASTSAPGTTEKQITTTQFVPSSQQSTVTVPETTQLPIITTLPPAVTTGEINTTPSGTTEKQITTSQPATSTIPQGTTAAPVTTSLPGKTTVTVPSSTVCQPKCRWTTWFDENFPSSEIESGDIETFDKIIASGKTICNRPEDIRDIECRADVYPDVSISEIGQIVKCDVRSGLVCENEDQEGEFKMCYNYQIRVKCCDDYSHCIKTTPSQPATTSAFITTTAPVTTGPHVTTTTSEIRTTEKISPSVPSTTEQPITSHPPTTISKITTSVPGTTQPHVTTPAPGVTTDKVSTSAPSTTEHPTSSPHPATTTSLATTSVPGTTQVHVTTPAPAITTGKVSTSVPSTTELPLTLSPPVTTISQVSTTVQPATSAIPATTGAHVTTSKVSTSPSGTTAEEITTAQPATTTQQITTIPQGTTAAPVTTSLPGKTTVTVPSSTVCQPKCRWTTWFDENFPSSEIESGDIETFDKIIASGKTICNRPEDIRDIECRADVYPDVSISEIGQIVKCDVTSGLVCENEDQEGEFKMCYNYQIRVKCCDDYSHCIKTTPSQPATTSAFITTTAPVTTGPHVTTTTSEIRTTEKISPSAPSTTEQPITSQPPTTISKITTSVPGTTQPHVTTPAPGVTTGKVSTSAPSTTEQPTSSPHPATTTSLATTSVPGTTQVHVTTPAPAVTTGKVSTSAPSSTEQPTSISLPSTTTSQATTSVPGSAPVHVSTPAPGVTTGKVSTSAPSTTEQPTSSSHPATTTSLATTSVPGTTQVHVTTPAPAITTGKVSTSVPSTTELPLTLSPPVTTISQVSTTVQPASSAIPATTGAHVTTGKVNTSPSGTTAEEITTAQPATTTQQITTIPQGTTAAPVTTSLPGKTTVTVPSSTVCQPKCRWTTWFDENFPSSEIESGDIETFDKIIASGKTICNRPEDIRDIECRADVYPDVSISEIGQIVKCDVTSGLVCENEDQEGEFKMCYNYQIRVKCCDDYSHCIKTTPSQPATTSAFITTTAPVTTGPHVTTTTSEIRTTEKISPSVPSTTEQPITSHPPTTISKITTSVPGTTQPHVTTPAPGVTTDKVSTSAPSTTEHPTSSPHPATTTSLATTSVPGTTQVHVTTPAPAITTGKVSTSVPSTTELPLTLSPPVTTISQVSTTVQPATSAIPATTGAHVTTSKVSTSPSGTTAEEITTAQPATTTQQITTIPQGTTAAPVTTSLPGKTTVTVPSSTVCQPKCRWTTWFDENFPSSEIESGDIETFDKIIASGKTICNRPEDIRDIECRADVYPDVSISEIGQIVKCDVTSGLVCENEDQEGEFKMCYNYQIRVKCCDDYSHCIKTTPSQPATTSAFITTTAPVTTGPHVTTTTSEIRTTEKISPSAPSTTEQPITSQPPTTISKITTSVPGTTQPHVTTPAPGVTTGKVSTSAPSTTEQPTSSPHPATTTSLATTSVPGTTQVHVTTPAPAVTTGKVSTSAPSSTEQPTSISLPSTTTSQATTSVPGSAPVHVSTPAPGVTTGKVSTSAPSTTEQPTSSSHPATTTSLATTSVPGTTQVHVTTPAPAITTGKVSTSVPSTTELPLTLSPPVTTISQVSTTVQPASSAIPATTGAHVTTGKVNTSPSGTTAEEITTAQPATTTQQITTIPQGTTAAPVTTSLPGKTTVTVPSSTVCQPNVVGQHGLMKIFPLLKLRVGTLKHLIKSLHQGRQSAIDQKIYGI</sequence>
<dbReference type="GO" id="GO:0031012">
    <property type="term" value="C:extracellular matrix"/>
    <property type="evidence" value="ECO:0007669"/>
    <property type="project" value="TreeGrafter"/>
</dbReference>
<feature type="compositionally biased region" description="Polar residues" evidence="9">
    <location>
        <begin position="2843"/>
        <end position="2855"/>
    </location>
</feature>
<feature type="domain" description="VWFD" evidence="10">
    <location>
        <begin position="849"/>
        <end position="1018"/>
    </location>
</feature>
<comment type="subunit">
    <text evidence="8">Homomultimer; disulfide-linked. The N- and C-terminus mediate their assembly into higher order structures to form filaments. The CTCK domains of two polypeptides associate in the endoplasmic reticulum to generate intermolecularly disulfide-bonded dimers. These dimers progress to the Golgi apparatus, which is a more acidic environment than the endoplasmic reticulum. Under acidic conditions, the N-termini form non-covalent intermolecular interactions that juxtapose assemblies from different CTCK-linked dimers to produce long, disulfide-linked polymers that remain highly compact until secretion.</text>
</comment>
<feature type="compositionally biased region" description="Polar residues" evidence="9">
    <location>
        <begin position="1484"/>
        <end position="1519"/>
    </location>
</feature>
<feature type="compositionally biased region" description="Low complexity" evidence="9">
    <location>
        <begin position="2904"/>
        <end position="2915"/>
    </location>
</feature>
<dbReference type="CDD" id="cd19941">
    <property type="entry name" value="TIL"/>
    <property type="match status" value="3"/>
</dbReference>
<feature type="region of interest" description="Disordered" evidence="9">
    <location>
        <begin position="2002"/>
        <end position="2191"/>
    </location>
</feature>
<name>A0A6P7Y0I0_9AMPH</name>
<organism evidence="11 12">
    <name type="scientific">Microcaecilia unicolor</name>
    <dbReference type="NCBI Taxonomy" id="1415580"/>
    <lineage>
        <taxon>Eukaryota</taxon>
        <taxon>Metazoa</taxon>
        <taxon>Chordata</taxon>
        <taxon>Craniata</taxon>
        <taxon>Vertebrata</taxon>
        <taxon>Euteleostomi</taxon>
        <taxon>Amphibia</taxon>
        <taxon>Gymnophiona</taxon>
        <taxon>Siphonopidae</taxon>
        <taxon>Microcaecilia</taxon>
    </lineage>
</organism>
<proteinExistence type="predicted"/>
<evidence type="ECO:0000313" key="11">
    <source>
        <dbReference type="Proteomes" id="UP000515156"/>
    </source>
</evidence>
<dbReference type="InParanoid" id="A0A6P7Y0I0"/>
<dbReference type="Pfam" id="PF13330">
    <property type="entry name" value="Mucin2_WxxW"/>
    <property type="match status" value="5"/>
</dbReference>
<feature type="region of interest" description="Disordered" evidence="9">
    <location>
        <begin position="2439"/>
        <end position="2531"/>
    </location>
</feature>
<feature type="compositionally biased region" description="Low complexity" evidence="9">
    <location>
        <begin position="2780"/>
        <end position="2792"/>
    </location>
</feature>
<comment type="subcellular location">
    <subcellularLocation>
        <location evidence="1">Secreted</location>
    </subcellularLocation>
</comment>
<feature type="domain" description="VWFD" evidence="10">
    <location>
        <begin position="380"/>
        <end position="555"/>
    </location>
</feature>
<evidence type="ECO:0000256" key="1">
    <source>
        <dbReference type="ARBA" id="ARBA00004613"/>
    </source>
</evidence>
<evidence type="ECO:0000256" key="3">
    <source>
        <dbReference type="ARBA" id="ARBA00022729"/>
    </source>
</evidence>
<dbReference type="GeneID" id="115469670"/>
<evidence type="ECO:0000259" key="10">
    <source>
        <dbReference type="PROSITE" id="PS51233"/>
    </source>
</evidence>
<dbReference type="GO" id="GO:0005615">
    <property type="term" value="C:extracellular space"/>
    <property type="evidence" value="ECO:0007669"/>
    <property type="project" value="TreeGrafter"/>
</dbReference>
<dbReference type="InterPro" id="IPR001007">
    <property type="entry name" value="VWF_dom"/>
</dbReference>
<dbReference type="SUPFAM" id="SSF57567">
    <property type="entry name" value="Serine protease inhibitors"/>
    <property type="match status" value="3"/>
</dbReference>
<feature type="compositionally biased region" description="Low complexity" evidence="9">
    <location>
        <begin position="2952"/>
        <end position="2969"/>
    </location>
</feature>
<keyword evidence="5" id="KW-0186">Copper</keyword>
<dbReference type="Pfam" id="PF00094">
    <property type="entry name" value="VWD"/>
    <property type="match status" value="3"/>
</dbReference>
<keyword evidence="2" id="KW-0964">Secreted</keyword>
<dbReference type="InterPro" id="IPR025155">
    <property type="entry name" value="WxxW_domain"/>
</dbReference>
<feature type="compositionally biased region" description="Polar residues" evidence="9">
    <location>
        <begin position="2161"/>
        <end position="2173"/>
    </location>
</feature>
<evidence type="ECO:0000313" key="12">
    <source>
        <dbReference type="RefSeq" id="XP_030058318.1"/>
    </source>
</evidence>
<feature type="compositionally biased region" description="Low complexity" evidence="9">
    <location>
        <begin position="2078"/>
        <end position="2112"/>
    </location>
</feature>
<dbReference type="FunFam" id="2.10.25.10:FF:000153">
    <property type="entry name" value="MUC5B isoform 1"/>
    <property type="match status" value="1"/>
</dbReference>
<dbReference type="InterPro" id="IPR002919">
    <property type="entry name" value="TIL_dom"/>
</dbReference>
<accession>A0A6P7Y0I0</accession>
<keyword evidence="3" id="KW-0732">Signal</keyword>
<dbReference type="SMART" id="SM00832">
    <property type="entry name" value="C8"/>
    <property type="match status" value="3"/>
</dbReference>
<feature type="region of interest" description="Disordered" evidence="9">
    <location>
        <begin position="2780"/>
        <end position="2969"/>
    </location>
</feature>
<dbReference type="Proteomes" id="UP000515156">
    <property type="component" value="Chromosome 4"/>
</dbReference>
<dbReference type="Gene3D" id="2.10.25.10">
    <property type="entry name" value="Laminin"/>
    <property type="match status" value="3"/>
</dbReference>
<dbReference type="InterPro" id="IPR050780">
    <property type="entry name" value="Mucin_vWF_Thrombospondin_sf"/>
</dbReference>
<feature type="compositionally biased region" description="Low complexity" evidence="9">
    <location>
        <begin position="1727"/>
        <end position="1753"/>
    </location>
</feature>